<reference evidence="1 2" key="1">
    <citation type="journal article" date="2017" name="Gigascience">
        <title>Genome sequence of the small brown planthopper, Laodelphax striatellus.</title>
        <authorList>
            <person name="Zhu J."/>
            <person name="Jiang F."/>
            <person name="Wang X."/>
            <person name="Yang P."/>
            <person name="Bao Y."/>
            <person name="Zhao W."/>
            <person name="Wang W."/>
            <person name="Lu H."/>
            <person name="Wang Q."/>
            <person name="Cui N."/>
            <person name="Li J."/>
            <person name="Chen X."/>
            <person name="Luo L."/>
            <person name="Yu J."/>
            <person name="Kang L."/>
            <person name="Cui F."/>
        </authorList>
    </citation>
    <scope>NUCLEOTIDE SEQUENCE [LARGE SCALE GENOMIC DNA]</scope>
    <source>
        <strain evidence="1">Lst14</strain>
    </source>
</reference>
<comment type="caution">
    <text evidence="1">The sequence shown here is derived from an EMBL/GenBank/DDBJ whole genome shotgun (WGS) entry which is preliminary data.</text>
</comment>
<dbReference type="InParanoid" id="A0A482X3J8"/>
<gene>
    <name evidence="1" type="ORF">LSTR_LSTR015671</name>
</gene>
<keyword evidence="2" id="KW-1185">Reference proteome</keyword>
<proteinExistence type="predicted"/>
<evidence type="ECO:0000313" key="1">
    <source>
        <dbReference type="EMBL" id="RZF40186.1"/>
    </source>
</evidence>
<dbReference type="Proteomes" id="UP000291343">
    <property type="component" value="Unassembled WGS sequence"/>
</dbReference>
<name>A0A482X3J8_LAOST</name>
<organism evidence="1 2">
    <name type="scientific">Laodelphax striatellus</name>
    <name type="common">Small brown planthopper</name>
    <name type="synonym">Delphax striatella</name>
    <dbReference type="NCBI Taxonomy" id="195883"/>
    <lineage>
        <taxon>Eukaryota</taxon>
        <taxon>Metazoa</taxon>
        <taxon>Ecdysozoa</taxon>
        <taxon>Arthropoda</taxon>
        <taxon>Hexapoda</taxon>
        <taxon>Insecta</taxon>
        <taxon>Pterygota</taxon>
        <taxon>Neoptera</taxon>
        <taxon>Paraneoptera</taxon>
        <taxon>Hemiptera</taxon>
        <taxon>Auchenorrhyncha</taxon>
        <taxon>Fulgoroidea</taxon>
        <taxon>Delphacidae</taxon>
        <taxon>Criomorphinae</taxon>
        <taxon>Laodelphax</taxon>
    </lineage>
</organism>
<dbReference type="AlphaFoldDB" id="A0A482X3J8"/>
<protein>
    <submittedName>
        <fullName evidence="1">Uncharacterized protein</fullName>
    </submittedName>
</protein>
<accession>A0A482X3J8</accession>
<sequence>MTAGRSYTRQISYGGPTLKIGSFPQFTLPDTDSNTEMKCKLSSSRTDYRDVYATRAYFDDEAGATKALNSSQFADYFVFRKKELWSCYIDKRRDSIEIKSLLFCGYSE</sequence>
<evidence type="ECO:0000313" key="2">
    <source>
        <dbReference type="Proteomes" id="UP000291343"/>
    </source>
</evidence>
<dbReference type="EMBL" id="QKKF02019182">
    <property type="protein sequence ID" value="RZF40186.1"/>
    <property type="molecule type" value="Genomic_DNA"/>
</dbReference>